<evidence type="ECO:0000259" key="3">
    <source>
        <dbReference type="Pfam" id="PF22725"/>
    </source>
</evidence>
<evidence type="ECO:0000313" key="4">
    <source>
        <dbReference type="EMBL" id="MFJ3045696.1"/>
    </source>
</evidence>
<name>A0ABW8EYV2_9BURK</name>
<keyword evidence="1" id="KW-0560">Oxidoreductase</keyword>
<proteinExistence type="predicted"/>
<organism evidence="4 5">
    <name type="scientific">Herbaspirillum chlorophenolicum</name>
    <dbReference type="NCBI Taxonomy" id="211589"/>
    <lineage>
        <taxon>Bacteria</taxon>
        <taxon>Pseudomonadati</taxon>
        <taxon>Pseudomonadota</taxon>
        <taxon>Betaproteobacteria</taxon>
        <taxon>Burkholderiales</taxon>
        <taxon>Oxalobacteraceae</taxon>
        <taxon>Herbaspirillum</taxon>
    </lineage>
</organism>
<evidence type="ECO:0000256" key="1">
    <source>
        <dbReference type="ARBA" id="ARBA00023002"/>
    </source>
</evidence>
<dbReference type="Proteomes" id="UP001617427">
    <property type="component" value="Unassembled WGS sequence"/>
</dbReference>
<feature type="domain" description="GFO/IDH/MocA-like oxidoreductase" evidence="3">
    <location>
        <begin position="132"/>
        <end position="255"/>
    </location>
</feature>
<gene>
    <name evidence="4" type="ORF">ACIPEN_07705</name>
</gene>
<dbReference type="InterPro" id="IPR050463">
    <property type="entry name" value="Gfo/Idh/MocA_oxidrdct_glycsds"/>
</dbReference>
<keyword evidence="5" id="KW-1185">Reference proteome</keyword>
<dbReference type="InterPro" id="IPR036291">
    <property type="entry name" value="NAD(P)-bd_dom_sf"/>
</dbReference>
<dbReference type="InterPro" id="IPR055170">
    <property type="entry name" value="GFO_IDH_MocA-like_dom"/>
</dbReference>
<dbReference type="Gene3D" id="3.40.50.720">
    <property type="entry name" value="NAD(P)-binding Rossmann-like Domain"/>
    <property type="match status" value="1"/>
</dbReference>
<dbReference type="Gene3D" id="3.30.360.10">
    <property type="entry name" value="Dihydrodipicolinate Reductase, domain 2"/>
    <property type="match status" value="1"/>
</dbReference>
<dbReference type="PANTHER" id="PTHR43818:SF11">
    <property type="entry name" value="BCDNA.GH03377"/>
    <property type="match status" value="1"/>
</dbReference>
<dbReference type="Pfam" id="PF22725">
    <property type="entry name" value="GFO_IDH_MocA_C3"/>
    <property type="match status" value="1"/>
</dbReference>
<dbReference type="SUPFAM" id="SSF55347">
    <property type="entry name" value="Glyceraldehyde-3-phosphate dehydrogenase-like, C-terminal domain"/>
    <property type="match status" value="1"/>
</dbReference>
<dbReference type="Pfam" id="PF01408">
    <property type="entry name" value="GFO_IDH_MocA"/>
    <property type="match status" value="1"/>
</dbReference>
<reference evidence="4 5" key="1">
    <citation type="submission" date="2024-10" db="EMBL/GenBank/DDBJ databases">
        <title>The Natural Products Discovery Center: Release of the First 8490 Sequenced Strains for Exploring Actinobacteria Biosynthetic Diversity.</title>
        <authorList>
            <person name="Kalkreuter E."/>
            <person name="Kautsar S.A."/>
            <person name="Yang D."/>
            <person name="Bader C.D."/>
            <person name="Teijaro C.N."/>
            <person name="Fluegel L."/>
            <person name="Davis C.M."/>
            <person name="Simpson J.R."/>
            <person name="Lauterbach L."/>
            <person name="Steele A.D."/>
            <person name="Gui C."/>
            <person name="Meng S."/>
            <person name="Li G."/>
            <person name="Viehrig K."/>
            <person name="Ye F."/>
            <person name="Su P."/>
            <person name="Kiefer A.F."/>
            <person name="Nichols A."/>
            <person name="Cepeda A.J."/>
            <person name="Yan W."/>
            <person name="Fan B."/>
            <person name="Jiang Y."/>
            <person name="Adhikari A."/>
            <person name="Zheng C.-J."/>
            <person name="Schuster L."/>
            <person name="Cowan T.M."/>
            <person name="Smanski M.J."/>
            <person name="Chevrette M.G."/>
            <person name="De Carvalho L.P.S."/>
            <person name="Shen B."/>
        </authorList>
    </citation>
    <scope>NUCLEOTIDE SEQUENCE [LARGE SCALE GENOMIC DNA]</scope>
    <source>
        <strain evidence="4 5">NPDC087045</strain>
    </source>
</reference>
<dbReference type="RefSeq" id="WP_402699419.1">
    <property type="nucleotide sequence ID" value="NZ_JBIUZV010000003.1"/>
</dbReference>
<evidence type="ECO:0000313" key="5">
    <source>
        <dbReference type="Proteomes" id="UP001617427"/>
    </source>
</evidence>
<dbReference type="PANTHER" id="PTHR43818">
    <property type="entry name" value="BCDNA.GH03377"/>
    <property type="match status" value="1"/>
</dbReference>
<feature type="domain" description="Gfo/Idh/MocA-like oxidoreductase N-terminal" evidence="2">
    <location>
        <begin position="4"/>
        <end position="124"/>
    </location>
</feature>
<dbReference type="InterPro" id="IPR000683">
    <property type="entry name" value="Gfo/Idh/MocA-like_OxRdtase_N"/>
</dbReference>
<dbReference type="EMBL" id="JBIUZV010000003">
    <property type="protein sequence ID" value="MFJ3045696.1"/>
    <property type="molecule type" value="Genomic_DNA"/>
</dbReference>
<comment type="caution">
    <text evidence="4">The sequence shown here is derived from an EMBL/GenBank/DDBJ whole genome shotgun (WGS) entry which is preliminary data.</text>
</comment>
<protein>
    <submittedName>
        <fullName evidence="4">Gfo/Idh/MocA family protein</fullName>
    </submittedName>
</protein>
<accession>A0ABW8EYV2</accession>
<sequence>MKPLRWGIIGCGAVTERKSGPAYQKTAGFELAAVMRRDAVLAADYARRHGVPRWFDDADALIADADIDAVYIATPPDTHLHYALKVAAAGKPCCVEKPMAPSHAECLVMVEAFGRAGLPLFVAYYRRSLPRFEQVRKWLAEGRIGTPRHLHWQLARTPAADDLNGTYRWRTDARIAPGGYFDDLASHGLNLFSHFFGEVVQASGSATNQQGLYSACDAVVASWLYASGVTGSGSWHFGSFERADRVEITGSAGKIDFSVFEEQPLQLTTADGIERMDIPNPENIQLHHVANMREHLAGGARHPSCGDSAAHTAWMMDRILGKTAG</sequence>
<dbReference type="SUPFAM" id="SSF51735">
    <property type="entry name" value="NAD(P)-binding Rossmann-fold domains"/>
    <property type="match status" value="1"/>
</dbReference>
<evidence type="ECO:0000259" key="2">
    <source>
        <dbReference type="Pfam" id="PF01408"/>
    </source>
</evidence>